<reference evidence="1" key="1">
    <citation type="submission" date="2020-08" db="EMBL/GenBank/DDBJ databases">
        <title>Multicomponent nature underlies the extraordinary mechanical properties of spider dragline silk.</title>
        <authorList>
            <person name="Kono N."/>
            <person name="Nakamura H."/>
            <person name="Mori M."/>
            <person name="Yoshida Y."/>
            <person name="Ohtoshi R."/>
            <person name="Malay A.D."/>
            <person name="Moran D.A.P."/>
            <person name="Tomita M."/>
            <person name="Numata K."/>
            <person name="Arakawa K."/>
        </authorList>
    </citation>
    <scope>NUCLEOTIDE SEQUENCE</scope>
</reference>
<protein>
    <submittedName>
        <fullName evidence="1">Uncharacterized protein</fullName>
    </submittedName>
</protein>
<dbReference type="EMBL" id="BMAU01021309">
    <property type="protein sequence ID" value="GFY11934.1"/>
    <property type="molecule type" value="Genomic_DNA"/>
</dbReference>
<accession>A0A8X6VLK2</accession>
<gene>
    <name evidence="1" type="ORF">TNCV_4974341</name>
</gene>
<proteinExistence type="predicted"/>
<name>A0A8X6VLK2_TRICX</name>
<comment type="caution">
    <text evidence="1">The sequence shown here is derived from an EMBL/GenBank/DDBJ whole genome shotgun (WGS) entry which is preliminary data.</text>
</comment>
<organism evidence="1 2">
    <name type="scientific">Trichonephila clavipes</name>
    <name type="common">Golden silk orbweaver</name>
    <name type="synonym">Nephila clavipes</name>
    <dbReference type="NCBI Taxonomy" id="2585209"/>
    <lineage>
        <taxon>Eukaryota</taxon>
        <taxon>Metazoa</taxon>
        <taxon>Ecdysozoa</taxon>
        <taxon>Arthropoda</taxon>
        <taxon>Chelicerata</taxon>
        <taxon>Arachnida</taxon>
        <taxon>Araneae</taxon>
        <taxon>Araneomorphae</taxon>
        <taxon>Entelegynae</taxon>
        <taxon>Araneoidea</taxon>
        <taxon>Nephilidae</taxon>
        <taxon>Trichonephila</taxon>
    </lineage>
</organism>
<dbReference type="AlphaFoldDB" id="A0A8X6VLK2"/>
<dbReference type="Proteomes" id="UP000887159">
    <property type="component" value="Unassembled WGS sequence"/>
</dbReference>
<evidence type="ECO:0000313" key="1">
    <source>
        <dbReference type="EMBL" id="GFY11934.1"/>
    </source>
</evidence>
<evidence type="ECO:0000313" key="2">
    <source>
        <dbReference type="Proteomes" id="UP000887159"/>
    </source>
</evidence>
<keyword evidence="2" id="KW-1185">Reference proteome</keyword>
<sequence>MGWLTAFSASPPYPSTAVIPLQVEMRFVLEQYLIPFDGPVHRVRRHGHVPRSLTDGIELGDVSEAFSAVLRKSQMLRKTSDAVDQKGTFLAFRARI</sequence>